<gene>
    <name evidence="2" type="ORF">RUN39_v1_360022</name>
</gene>
<dbReference type="EMBL" id="LN899819">
    <property type="protein sequence ID" value="CUV12457.1"/>
    <property type="molecule type" value="Genomic_DNA"/>
</dbReference>
<accession>A0A0S4TR22</accession>
<name>A0A0S4TR22_RALSL</name>
<evidence type="ECO:0000313" key="2">
    <source>
        <dbReference type="EMBL" id="CUV12457.1"/>
    </source>
</evidence>
<organism evidence="2">
    <name type="scientific">Ralstonia solanacearum</name>
    <name type="common">Pseudomonas solanacearum</name>
    <dbReference type="NCBI Taxonomy" id="305"/>
    <lineage>
        <taxon>Bacteria</taxon>
        <taxon>Pseudomonadati</taxon>
        <taxon>Pseudomonadota</taxon>
        <taxon>Betaproteobacteria</taxon>
        <taxon>Burkholderiales</taxon>
        <taxon>Burkholderiaceae</taxon>
        <taxon>Ralstonia</taxon>
        <taxon>Ralstonia solanacearum species complex</taxon>
    </lineage>
</organism>
<reference evidence="2" key="1">
    <citation type="submission" date="2015-10" db="EMBL/GenBank/DDBJ databases">
        <authorList>
            <person name="Gilbert D.G."/>
        </authorList>
    </citation>
    <scope>NUCLEOTIDE SEQUENCE</scope>
    <source>
        <strain evidence="2">Phyl III-seqv23</strain>
    </source>
</reference>
<dbReference type="AlphaFoldDB" id="A0A0S4TR22"/>
<feature type="region of interest" description="Disordered" evidence="1">
    <location>
        <begin position="1"/>
        <end position="39"/>
    </location>
</feature>
<protein>
    <submittedName>
        <fullName evidence="2">Uncharacterized protein</fullName>
    </submittedName>
</protein>
<sequence>MPAHRRRHRQAGSADRGRQRADAGVPGVRGVGEHAAKMRASNPSFNVGSAMNRCCLLNDRVA</sequence>
<proteinExistence type="predicted"/>
<feature type="compositionally biased region" description="Basic residues" evidence="1">
    <location>
        <begin position="1"/>
        <end position="10"/>
    </location>
</feature>
<evidence type="ECO:0000256" key="1">
    <source>
        <dbReference type="SAM" id="MobiDB-lite"/>
    </source>
</evidence>